<keyword evidence="2 3" id="KW-0808">Transferase</keyword>
<evidence type="ECO:0000313" key="4">
    <source>
        <dbReference type="Proteomes" id="UP000218899"/>
    </source>
</evidence>
<evidence type="ECO:0000256" key="1">
    <source>
        <dbReference type="ARBA" id="ARBA00022676"/>
    </source>
</evidence>
<dbReference type="RefSeq" id="WP_096460806.1">
    <property type="nucleotide sequence ID" value="NZ_AP014936.1"/>
</dbReference>
<keyword evidence="1" id="KW-0328">Glycosyltransferase</keyword>
<dbReference type="GO" id="GO:0005829">
    <property type="term" value="C:cytosol"/>
    <property type="evidence" value="ECO:0007669"/>
    <property type="project" value="TreeGrafter"/>
</dbReference>
<protein>
    <submittedName>
        <fullName evidence="3">Glycosyl transferase</fullName>
    </submittedName>
</protein>
<keyword evidence="4" id="KW-1185">Reference proteome</keyword>
<dbReference type="KEGG" id="sva:SVA_1722"/>
<dbReference type="GO" id="GO:0009244">
    <property type="term" value="P:lipopolysaccharide core region biosynthetic process"/>
    <property type="evidence" value="ECO:0007669"/>
    <property type="project" value="TreeGrafter"/>
</dbReference>
<organism evidence="3 4">
    <name type="scientific">Sulfurifustis variabilis</name>
    <dbReference type="NCBI Taxonomy" id="1675686"/>
    <lineage>
        <taxon>Bacteria</taxon>
        <taxon>Pseudomonadati</taxon>
        <taxon>Pseudomonadota</taxon>
        <taxon>Gammaproteobacteria</taxon>
        <taxon>Acidiferrobacterales</taxon>
        <taxon>Acidiferrobacteraceae</taxon>
        <taxon>Sulfurifustis</taxon>
    </lineage>
</organism>
<dbReference type="PANTHER" id="PTHR30160">
    <property type="entry name" value="TETRAACYLDISACCHARIDE 4'-KINASE-RELATED"/>
    <property type="match status" value="1"/>
</dbReference>
<accession>A0A1B4V427</accession>
<dbReference type="InterPro" id="IPR002201">
    <property type="entry name" value="Glyco_trans_9"/>
</dbReference>
<sequence>MWRDQRSPSVRKIAVVRANGIGDYVFSIPALAALRRTYPDAEIVLLGKPWHAAFLAGRPGPIDRVAVVPDYPGVGAEPGTATDTAAHERFFERMRAERFDLAVQMHGGGRYSNPFTRRLGARYAVGLRDRDAEPLDRWVPYVYFQPEVLRYLELVSLVGAQPDALEPSIAVTAADRREADGLGLGSSRPLVIIHPGATDLRRRWPAERFGDVARALHAAGAQVVVSGDETERELAARVVDSAAGAAVSVAGRLSLGGLAALLARSRVVVGNDSGPLHLAAAVGARTVGIYWVGNLINGAPLSRTRHRPLASWRLECVECGRNTLTNACEHRSSFVADVPLEEVRGRALELYRAETEPEPFAVAAQM</sequence>
<name>A0A1B4V427_9GAMM</name>
<evidence type="ECO:0000256" key="2">
    <source>
        <dbReference type="ARBA" id="ARBA00022679"/>
    </source>
</evidence>
<proteinExistence type="predicted"/>
<dbReference type="Pfam" id="PF01075">
    <property type="entry name" value="Glyco_transf_9"/>
    <property type="match status" value="1"/>
</dbReference>
<dbReference type="InterPro" id="IPR051199">
    <property type="entry name" value="LPS_LOS_Heptosyltrfase"/>
</dbReference>
<dbReference type="OrthoDB" id="9781892at2"/>
<dbReference type="Proteomes" id="UP000218899">
    <property type="component" value="Chromosome"/>
</dbReference>
<dbReference type="CDD" id="cd03789">
    <property type="entry name" value="GT9_LPS_heptosyltransferase"/>
    <property type="match status" value="1"/>
</dbReference>
<reference evidence="3 4" key="1">
    <citation type="submission" date="2015-08" db="EMBL/GenBank/DDBJ databases">
        <title>Complete genome sequence of Sulfurifustis variabilis.</title>
        <authorList>
            <person name="Miura A."/>
            <person name="Kojima H."/>
            <person name="Fukui M."/>
        </authorList>
    </citation>
    <scope>NUCLEOTIDE SEQUENCE [LARGE SCALE GENOMIC DNA]</scope>
    <source>
        <strain evidence="4">skN76</strain>
    </source>
</reference>
<dbReference type="Gene3D" id="3.40.50.2000">
    <property type="entry name" value="Glycogen Phosphorylase B"/>
    <property type="match status" value="2"/>
</dbReference>
<gene>
    <name evidence="3" type="ORF">SVA_1722</name>
</gene>
<dbReference type="SUPFAM" id="SSF53756">
    <property type="entry name" value="UDP-Glycosyltransferase/glycogen phosphorylase"/>
    <property type="match status" value="1"/>
</dbReference>
<evidence type="ECO:0000313" key="3">
    <source>
        <dbReference type="EMBL" id="BAU48276.1"/>
    </source>
</evidence>
<dbReference type="AlphaFoldDB" id="A0A1B4V427"/>
<dbReference type="EMBL" id="AP014936">
    <property type="protein sequence ID" value="BAU48276.1"/>
    <property type="molecule type" value="Genomic_DNA"/>
</dbReference>
<dbReference type="GO" id="GO:0008713">
    <property type="term" value="F:ADP-heptose-lipopolysaccharide heptosyltransferase activity"/>
    <property type="evidence" value="ECO:0007669"/>
    <property type="project" value="TreeGrafter"/>
</dbReference>
<dbReference type="PANTHER" id="PTHR30160:SF1">
    <property type="entry name" value="LIPOPOLYSACCHARIDE 1,2-N-ACETYLGLUCOSAMINETRANSFERASE-RELATED"/>
    <property type="match status" value="1"/>
</dbReference>